<dbReference type="Gene3D" id="3.40.50.720">
    <property type="entry name" value="NAD(P)-binding Rossmann-like Domain"/>
    <property type="match status" value="1"/>
</dbReference>
<dbReference type="PANTHER" id="PTHR43976">
    <property type="entry name" value="SHORT CHAIN DEHYDROGENASE"/>
    <property type="match status" value="1"/>
</dbReference>
<accession>A0ABW3Q911</accession>
<evidence type="ECO:0000256" key="2">
    <source>
        <dbReference type="ARBA" id="ARBA00023002"/>
    </source>
</evidence>
<proteinExistence type="inferred from homology"/>
<evidence type="ECO:0000313" key="4">
    <source>
        <dbReference type="EMBL" id="MFD1140461.1"/>
    </source>
</evidence>
<sequence length="279" mass="30554">MNKTVVITGASSGIGKAAAKKFAAEGWNVVATMRNPEKEQELSLLKNVLVTKLDVQQPDTIATAIREGLDRFGQIDALINNAGYGQNGIFEAMTPEQIQQQFAVNVFGVMDVTRAVLPHFRHRKQGVILNISSGAGRFTLPMLSLYSASKFALEGFSEALSHELLPLNIFVKIIEPGGTETNFSNVTREGFAYNPELTDYEPFREAAGQLFANLIGQRLVTADEVAGVIYSAATDGTDTLRYAIGNDDFMGRLTARATLPDQEYINIIRQGFMRFLPTP</sequence>
<evidence type="ECO:0000256" key="1">
    <source>
        <dbReference type="ARBA" id="ARBA00006484"/>
    </source>
</evidence>
<dbReference type="GO" id="GO:0016491">
    <property type="term" value="F:oxidoreductase activity"/>
    <property type="evidence" value="ECO:0007669"/>
    <property type="project" value="UniProtKB-KW"/>
</dbReference>
<protein>
    <submittedName>
        <fullName evidence="4">SDR family oxidoreductase</fullName>
        <ecNumber evidence="4">1.1.-.-</ecNumber>
    </submittedName>
</protein>
<dbReference type="EC" id="1.1.-.-" evidence="4"/>
<evidence type="ECO:0000313" key="5">
    <source>
        <dbReference type="Proteomes" id="UP001597116"/>
    </source>
</evidence>
<dbReference type="Pfam" id="PF00106">
    <property type="entry name" value="adh_short"/>
    <property type="match status" value="1"/>
</dbReference>
<dbReference type="PANTHER" id="PTHR43976:SF16">
    <property type="entry name" value="SHORT-CHAIN DEHYDROGENASE_REDUCTASE FAMILY PROTEIN"/>
    <property type="match status" value="1"/>
</dbReference>
<dbReference type="EMBL" id="JBHTLP010000002">
    <property type="protein sequence ID" value="MFD1140461.1"/>
    <property type="molecule type" value="Genomic_DNA"/>
</dbReference>
<dbReference type="Proteomes" id="UP001597116">
    <property type="component" value="Unassembled WGS sequence"/>
</dbReference>
<organism evidence="4 5">
    <name type="scientific">Larkinella insperata</name>
    <dbReference type="NCBI Taxonomy" id="332158"/>
    <lineage>
        <taxon>Bacteria</taxon>
        <taxon>Pseudomonadati</taxon>
        <taxon>Bacteroidota</taxon>
        <taxon>Cytophagia</taxon>
        <taxon>Cytophagales</taxon>
        <taxon>Spirosomataceae</taxon>
        <taxon>Larkinella</taxon>
    </lineage>
</organism>
<dbReference type="SUPFAM" id="SSF51735">
    <property type="entry name" value="NAD(P)-binding Rossmann-fold domains"/>
    <property type="match status" value="1"/>
</dbReference>
<dbReference type="PRINTS" id="PR00080">
    <property type="entry name" value="SDRFAMILY"/>
</dbReference>
<keyword evidence="2 4" id="KW-0560">Oxidoreductase</keyword>
<name>A0ABW3Q911_9BACT</name>
<dbReference type="InterPro" id="IPR051911">
    <property type="entry name" value="SDR_oxidoreductase"/>
</dbReference>
<keyword evidence="5" id="KW-1185">Reference proteome</keyword>
<gene>
    <name evidence="4" type="ORF">ACFQ4C_05050</name>
</gene>
<dbReference type="InterPro" id="IPR020904">
    <property type="entry name" value="Sc_DH/Rdtase_CS"/>
</dbReference>
<dbReference type="InterPro" id="IPR002347">
    <property type="entry name" value="SDR_fam"/>
</dbReference>
<comment type="similarity">
    <text evidence="1 3">Belongs to the short-chain dehydrogenases/reductases (SDR) family.</text>
</comment>
<dbReference type="InterPro" id="IPR036291">
    <property type="entry name" value="NAD(P)-bd_dom_sf"/>
</dbReference>
<evidence type="ECO:0000256" key="3">
    <source>
        <dbReference type="RuleBase" id="RU000363"/>
    </source>
</evidence>
<dbReference type="CDD" id="cd05374">
    <property type="entry name" value="17beta-HSD-like_SDR_c"/>
    <property type="match status" value="1"/>
</dbReference>
<dbReference type="PROSITE" id="PS00061">
    <property type="entry name" value="ADH_SHORT"/>
    <property type="match status" value="1"/>
</dbReference>
<dbReference type="RefSeq" id="WP_265989460.1">
    <property type="nucleotide sequence ID" value="NZ_CP110973.1"/>
</dbReference>
<comment type="caution">
    <text evidence="4">The sequence shown here is derived from an EMBL/GenBank/DDBJ whole genome shotgun (WGS) entry which is preliminary data.</text>
</comment>
<reference evidence="5" key="1">
    <citation type="journal article" date="2019" name="Int. J. Syst. Evol. Microbiol.">
        <title>The Global Catalogue of Microorganisms (GCM) 10K type strain sequencing project: providing services to taxonomists for standard genome sequencing and annotation.</title>
        <authorList>
            <consortium name="The Broad Institute Genomics Platform"/>
            <consortium name="The Broad Institute Genome Sequencing Center for Infectious Disease"/>
            <person name="Wu L."/>
            <person name="Ma J."/>
        </authorList>
    </citation>
    <scope>NUCLEOTIDE SEQUENCE [LARGE SCALE GENOMIC DNA]</scope>
    <source>
        <strain evidence="5">CCUG 55608</strain>
    </source>
</reference>
<dbReference type="PRINTS" id="PR00081">
    <property type="entry name" value="GDHRDH"/>
</dbReference>